<proteinExistence type="predicted"/>
<evidence type="ECO:0008006" key="4">
    <source>
        <dbReference type="Google" id="ProtNLM"/>
    </source>
</evidence>
<organism evidence="2 3">
    <name type="scientific">Periconia macrospinosa</name>
    <dbReference type="NCBI Taxonomy" id="97972"/>
    <lineage>
        <taxon>Eukaryota</taxon>
        <taxon>Fungi</taxon>
        <taxon>Dikarya</taxon>
        <taxon>Ascomycota</taxon>
        <taxon>Pezizomycotina</taxon>
        <taxon>Dothideomycetes</taxon>
        <taxon>Pleosporomycetidae</taxon>
        <taxon>Pleosporales</taxon>
        <taxon>Massarineae</taxon>
        <taxon>Periconiaceae</taxon>
        <taxon>Periconia</taxon>
    </lineage>
</organism>
<sequence length="252" mass="27161">MLSPTRTTFPHADISPVYSSHIVPYIPNTSNAVEATKQASVSTVIPPSVPSLSSISVIKSPPASSHASPSPSPPSPLPGLNTPTSYPIEPPKSSPSAAIGLVLANKTFSCLQPTCSSSRTFGRLADLYRHINQQHTPGLREHFYCRQIGCPRSIDGPRAANTVIPSTLTLAVKDGVSSGRVQKRAGTTILAKDRGRGMGVGRGWSFGTRKDKRGEHERSVHGILNEDFWKAEKKEGRNEKKRAGRKRAHEAQ</sequence>
<gene>
    <name evidence="2" type="ORF">DM02DRAFT_313895</name>
</gene>
<keyword evidence="3" id="KW-1185">Reference proteome</keyword>
<name>A0A2V1DVR8_9PLEO</name>
<feature type="region of interest" description="Disordered" evidence="1">
    <location>
        <begin position="227"/>
        <end position="252"/>
    </location>
</feature>
<evidence type="ECO:0000313" key="2">
    <source>
        <dbReference type="EMBL" id="PVI02209.1"/>
    </source>
</evidence>
<dbReference type="Proteomes" id="UP000244855">
    <property type="component" value="Unassembled WGS sequence"/>
</dbReference>
<accession>A0A2V1DVR8</accession>
<dbReference type="EMBL" id="KZ805346">
    <property type="protein sequence ID" value="PVI02209.1"/>
    <property type="molecule type" value="Genomic_DNA"/>
</dbReference>
<feature type="region of interest" description="Disordered" evidence="1">
    <location>
        <begin position="60"/>
        <end position="92"/>
    </location>
</feature>
<feature type="region of interest" description="Disordered" evidence="1">
    <location>
        <begin position="201"/>
        <end position="220"/>
    </location>
</feature>
<feature type="compositionally biased region" description="Basic and acidic residues" evidence="1">
    <location>
        <begin position="227"/>
        <end position="238"/>
    </location>
</feature>
<dbReference type="AlphaFoldDB" id="A0A2V1DVR8"/>
<feature type="compositionally biased region" description="Basic residues" evidence="1">
    <location>
        <begin position="239"/>
        <end position="252"/>
    </location>
</feature>
<feature type="compositionally biased region" description="Basic and acidic residues" evidence="1">
    <location>
        <begin position="208"/>
        <end position="220"/>
    </location>
</feature>
<dbReference type="OrthoDB" id="2687452at2759"/>
<protein>
    <recommendedName>
        <fullName evidence="4">C2H2-type domain-containing protein</fullName>
    </recommendedName>
</protein>
<feature type="compositionally biased region" description="Low complexity" evidence="1">
    <location>
        <begin position="60"/>
        <end position="69"/>
    </location>
</feature>
<evidence type="ECO:0000313" key="3">
    <source>
        <dbReference type="Proteomes" id="UP000244855"/>
    </source>
</evidence>
<evidence type="ECO:0000256" key="1">
    <source>
        <dbReference type="SAM" id="MobiDB-lite"/>
    </source>
</evidence>
<reference evidence="2 3" key="1">
    <citation type="journal article" date="2018" name="Sci. Rep.">
        <title>Comparative genomics provides insights into the lifestyle and reveals functional heterogeneity of dark septate endophytic fungi.</title>
        <authorList>
            <person name="Knapp D.G."/>
            <person name="Nemeth J.B."/>
            <person name="Barry K."/>
            <person name="Hainaut M."/>
            <person name="Henrissat B."/>
            <person name="Johnson J."/>
            <person name="Kuo A."/>
            <person name="Lim J.H.P."/>
            <person name="Lipzen A."/>
            <person name="Nolan M."/>
            <person name="Ohm R.A."/>
            <person name="Tamas L."/>
            <person name="Grigoriev I.V."/>
            <person name="Spatafora J.W."/>
            <person name="Nagy L.G."/>
            <person name="Kovacs G.M."/>
        </authorList>
    </citation>
    <scope>NUCLEOTIDE SEQUENCE [LARGE SCALE GENOMIC DNA]</scope>
    <source>
        <strain evidence="2 3">DSE2036</strain>
    </source>
</reference>